<accession>A0A437QPQ6</accession>
<sequence length="287" mass="32123">MAAPSHSTTTQVRSRGNVDQFYPVLRKPAPGKNGRIWAVGAIHGEIYKLEKLHDAIATRLKPGDCMVYLGNYMGFGNDVTEVLTEILRFRCWFMAQPPYVHEDDFVMLRGAQEEMFQKLLQIQFAARPQDLLDWMLHRGLEATLLAYGTDAAEGYKAAKEGTLGLTYWTTDIRRRLKSHAGQEILITKLKRAAFTEEETVLFVAAGLDNTKPLQGQADALWWAPRSFEAINEPYRGFRKIVRGYDPDHRGLIETDYTVSLDGGAGRGGTLIAACLTREGALEDVVTV</sequence>
<name>A0A437QPQ6_9PROT</name>
<evidence type="ECO:0008006" key="3">
    <source>
        <dbReference type="Google" id="ProtNLM"/>
    </source>
</evidence>
<reference evidence="2" key="1">
    <citation type="submission" date="2019-01" db="EMBL/GenBank/DDBJ databases">
        <title>Gri0909 isolated from a small marine red alga.</title>
        <authorList>
            <person name="Kim J."/>
            <person name="Jeong S.E."/>
            <person name="Jeon C.O."/>
        </authorList>
    </citation>
    <scope>NUCLEOTIDE SEQUENCE [LARGE SCALE GENOMIC DNA]</scope>
    <source>
        <strain evidence="2">Gri0909</strain>
    </source>
</reference>
<dbReference type="EMBL" id="SADE01000002">
    <property type="protein sequence ID" value="RVU36439.1"/>
    <property type="molecule type" value="Genomic_DNA"/>
</dbReference>
<protein>
    <recommendedName>
        <fullName evidence="3">Serine/threonine protein phosphatase</fullName>
    </recommendedName>
</protein>
<evidence type="ECO:0000313" key="2">
    <source>
        <dbReference type="Proteomes" id="UP000287447"/>
    </source>
</evidence>
<gene>
    <name evidence="1" type="ORF">EOI86_14650</name>
</gene>
<keyword evidence="2" id="KW-1185">Reference proteome</keyword>
<proteinExistence type="predicted"/>
<dbReference type="AlphaFoldDB" id="A0A437QPQ6"/>
<comment type="caution">
    <text evidence="1">The sequence shown here is derived from an EMBL/GenBank/DDBJ whole genome shotgun (WGS) entry which is preliminary data.</text>
</comment>
<dbReference type="RefSeq" id="WP_127765915.1">
    <property type="nucleotide sequence ID" value="NZ_SADE01000002.1"/>
</dbReference>
<dbReference type="InterPro" id="IPR029052">
    <property type="entry name" value="Metallo-depent_PP-like"/>
</dbReference>
<dbReference type="Proteomes" id="UP000287447">
    <property type="component" value="Unassembled WGS sequence"/>
</dbReference>
<dbReference type="Gene3D" id="3.60.21.10">
    <property type="match status" value="1"/>
</dbReference>
<evidence type="ECO:0000313" key="1">
    <source>
        <dbReference type="EMBL" id="RVU36439.1"/>
    </source>
</evidence>
<dbReference type="SUPFAM" id="SSF56300">
    <property type="entry name" value="Metallo-dependent phosphatases"/>
    <property type="match status" value="1"/>
</dbReference>
<organism evidence="1 2">
    <name type="scientific">Hwanghaeella grinnelliae</name>
    <dbReference type="NCBI Taxonomy" id="2500179"/>
    <lineage>
        <taxon>Bacteria</taxon>
        <taxon>Pseudomonadati</taxon>
        <taxon>Pseudomonadota</taxon>
        <taxon>Alphaproteobacteria</taxon>
        <taxon>Rhodospirillales</taxon>
        <taxon>Rhodospirillaceae</taxon>
        <taxon>Hwanghaeella</taxon>
    </lineage>
</organism>
<dbReference type="OrthoDB" id="9807890at2"/>